<evidence type="ECO:0000259" key="5">
    <source>
        <dbReference type="PROSITE" id="PS50279"/>
    </source>
</evidence>
<accession>A0AAJ6VZL6</accession>
<keyword evidence="3" id="KW-1015">Disulfide bond</keyword>
<dbReference type="SMART" id="SM00131">
    <property type="entry name" value="KU"/>
    <property type="match status" value="1"/>
</dbReference>
<evidence type="ECO:0000256" key="1">
    <source>
        <dbReference type="ARBA" id="ARBA00022690"/>
    </source>
</evidence>
<organism evidence="6 7">
    <name type="scientific">Galendromus occidentalis</name>
    <name type="common">western predatory mite</name>
    <dbReference type="NCBI Taxonomy" id="34638"/>
    <lineage>
        <taxon>Eukaryota</taxon>
        <taxon>Metazoa</taxon>
        <taxon>Ecdysozoa</taxon>
        <taxon>Arthropoda</taxon>
        <taxon>Chelicerata</taxon>
        <taxon>Arachnida</taxon>
        <taxon>Acari</taxon>
        <taxon>Parasitiformes</taxon>
        <taxon>Mesostigmata</taxon>
        <taxon>Gamasina</taxon>
        <taxon>Phytoseioidea</taxon>
        <taxon>Phytoseiidae</taxon>
        <taxon>Typhlodrominae</taxon>
        <taxon>Galendromus</taxon>
    </lineage>
</organism>
<dbReference type="KEGG" id="goe:100899861"/>
<dbReference type="InterPro" id="IPR036880">
    <property type="entry name" value="Kunitz_BPTI_sf"/>
</dbReference>
<dbReference type="GO" id="GO:0005615">
    <property type="term" value="C:extracellular space"/>
    <property type="evidence" value="ECO:0007669"/>
    <property type="project" value="TreeGrafter"/>
</dbReference>
<feature type="domain" description="BPTI/Kunitz inhibitor" evidence="5">
    <location>
        <begin position="26"/>
        <end position="78"/>
    </location>
</feature>
<proteinExistence type="predicted"/>
<reference evidence="7" key="1">
    <citation type="submission" date="2025-08" db="UniProtKB">
        <authorList>
            <consortium name="RefSeq"/>
        </authorList>
    </citation>
    <scope>IDENTIFICATION</scope>
</reference>
<feature type="chain" id="PRO_5042525340" evidence="4">
    <location>
        <begin position="19"/>
        <end position="96"/>
    </location>
</feature>
<evidence type="ECO:0000256" key="4">
    <source>
        <dbReference type="SAM" id="SignalP"/>
    </source>
</evidence>
<dbReference type="GO" id="GO:0004867">
    <property type="term" value="F:serine-type endopeptidase inhibitor activity"/>
    <property type="evidence" value="ECO:0007669"/>
    <property type="project" value="UniProtKB-KW"/>
</dbReference>
<dbReference type="Proteomes" id="UP000694867">
    <property type="component" value="Unplaced"/>
</dbReference>
<feature type="signal peptide" evidence="4">
    <location>
        <begin position="1"/>
        <end position="18"/>
    </location>
</feature>
<name>A0AAJ6VZL6_9ACAR</name>
<dbReference type="RefSeq" id="XP_003747375.1">
    <property type="nucleotide sequence ID" value="XM_003747327.2"/>
</dbReference>
<dbReference type="PANTHER" id="PTHR10083:SF374">
    <property type="entry name" value="BPTI_KUNITZ INHIBITOR DOMAIN-CONTAINING PROTEIN"/>
    <property type="match status" value="1"/>
</dbReference>
<dbReference type="Pfam" id="PF00014">
    <property type="entry name" value="Kunitz_BPTI"/>
    <property type="match status" value="1"/>
</dbReference>
<dbReference type="InterPro" id="IPR002223">
    <property type="entry name" value="Kunitz_BPTI"/>
</dbReference>
<evidence type="ECO:0000256" key="2">
    <source>
        <dbReference type="ARBA" id="ARBA00022900"/>
    </source>
</evidence>
<keyword evidence="1" id="KW-0646">Protease inhibitor</keyword>
<keyword evidence="2" id="KW-0722">Serine protease inhibitor</keyword>
<evidence type="ECO:0000313" key="6">
    <source>
        <dbReference type="Proteomes" id="UP000694867"/>
    </source>
</evidence>
<dbReference type="InterPro" id="IPR050098">
    <property type="entry name" value="TFPI/VKTCI-like"/>
</dbReference>
<protein>
    <submittedName>
        <fullName evidence="7">PI-actitoxin-Aeq3b</fullName>
    </submittedName>
</protein>
<dbReference type="PROSITE" id="PS50279">
    <property type="entry name" value="BPTI_KUNITZ_2"/>
    <property type="match status" value="1"/>
</dbReference>
<dbReference type="SUPFAM" id="SSF57362">
    <property type="entry name" value="BPTI-like"/>
    <property type="match status" value="1"/>
</dbReference>
<sequence length="96" mass="10424">MKRVTLCLLILGVTIVGSQPTGKDVCRLSPLPGIGKAFFPMFYYAETVKECRQFAYGGIEVATNGNKFETCEECRGTCNPKAKCSDTIDSIGTPHV</sequence>
<dbReference type="PANTHER" id="PTHR10083">
    <property type="entry name" value="KUNITZ-TYPE PROTEASE INHIBITOR-RELATED"/>
    <property type="match status" value="1"/>
</dbReference>
<keyword evidence="4" id="KW-0732">Signal</keyword>
<dbReference type="GeneID" id="100899861"/>
<dbReference type="AlphaFoldDB" id="A0AAJ6VZL6"/>
<dbReference type="Gene3D" id="4.10.410.10">
    <property type="entry name" value="Pancreatic trypsin inhibitor Kunitz domain"/>
    <property type="match status" value="1"/>
</dbReference>
<keyword evidence="6" id="KW-1185">Reference proteome</keyword>
<gene>
    <name evidence="7" type="primary">LOC100899861</name>
</gene>
<evidence type="ECO:0000313" key="7">
    <source>
        <dbReference type="RefSeq" id="XP_003747375.1"/>
    </source>
</evidence>
<evidence type="ECO:0000256" key="3">
    <source>
        <dbReference type="ARBA" id="ARBA00023157"/>
    </source>
</evidence>